<name>A0A0W0SMI5_9GAMM</name>
<proteinExistence type="predicted"/>
<organism evidence="2 3">
    <name type="scientific">Legionella brunensis</name>
    <dbReference type="NCBI Taxonomy" id="29422"/>
    <lineage>
        <taxon>Bacteria</taxon>
        <taxon>Pseudomonadati</taxon>
        <taxon>Pseudomonadota</taxon>
        <taxon>Gammaproteobacteria</taxon>
        <taxon>Legionellales</taxon>
        <taxon>Legionellaceae</taxon>
        <taxon>Legionella</taxon>
    </lineage>
</organism>
<accession>A0A0W0SMI5</accession>
<dbReference type="RefSeq" id="WP_169792344.1">
    <property type="nucleotide sequence ID" value="NZ_LNXV01000009.1"/>
</dbReference>
<dbReference type="Pfam" id="PF01833">
    <property type="entry name" value="TIG"/>
    <property type="match status" value="1"/>
</dbReference>
<reference evidence="2 3" key="1">
    <citation type="submission" date="2015-11" db="EMBL/GenBank/DDBJ databases">
        <title>Genomic analysis of 38 Legionella species identifies large and diverse effector repertoires.</title>
        <authorList>
            <person name="Burstein D."/>
            <person name="Amaro F."/>
            <person name="Zusman T."/>
            <person name="Lifshitz Z."/>
            <person name="Cohen O."/>
            <person name="Gilbert J.A."/>
            <person name="Pupko T."/>
            <person name="Shuman H.A."/>
            <person name="Segal G."/>
        </authorList>
    </citation>
    <scope>NUCLEOTIDE SEQUENCE [LARGE SCALE GENOMIC DNA]</scope>
    <source>
        <strain evidence="2 3">ATCC 43878</strain>
    </source>
</reference>
<dbReference type="InterPro" id="IPR013783">
    <property type="entry name" value="Ig-like_fold"/>
</dbReference>
<protein>
    <submittedName>
        <fullName evidence="2">IPT/TIG domain protein</fullName>
    </submittedName>
</protein>
<dbReference type="Proteomes" id="UP000054742">
    <property type="component" value="Unassembled WGS sequence"/>
</dbReference>
<evidence type="ECO:0000313" key="3">
    <source>
        <dbReference type="Proteomes" id="UP000054742"/>
    </source>
</evidence>
<evidence type="ECO:0000313" key="2">
    <source>
        <dbReference type="EMBL" id="KTC84441.1"/>
    </source>
</evidence>
<feature type="non-terminal residue" evidence="2">
    <location>
        <position position="1"/>
    </location>
</feature>
<dbReference type="InterPro" id="IPR002909">
    <property type="entry name" value="IPT_dom"/>
</dbReference>
<gene>
    <name evidence="2" type="ORF">Lbru_1309</name>
</gene>
<dbReference type="AlphaFoldDB" id="A0A0W0SMI5"/>
<dbReference type="PATRIC" id="fig|29422.6.peg.1386"/>
<dbReference type="EMBL" id="LNXV01000009">
    <property type="protein sequence ID" value="KTC84441.1"/>
    <property type="molecule type" value="Genomic_DNA"/>
</dbReference>
<feature type="domain" description="IPT/TIG" evidence="1">
    <location>
        <begin position="3"/>
        <end position="74"/>
    </location>
</feature>
<comment type="caution">
    <text evidence="2">The sequence shown here is derived from an EMBL/GenBank/DDBJ whole genome shotgun (WGS) entry which is preliminary data.</text>
</comment>
<dbReference type="CDD" id="cd00102">
    <property type="entry name" value="IPT"/>
    <property type="match status" value="1"/>
</dbReference>
<sequence length="106" mass="10657">NLGPASGGQTVTITGSNFVVGGTSVSFAGSPGTSVNVSSSTQLTVVTPAGTPGFANVVVTTIGGSVSNTNAYTYLSAEIPSKKQTQMQTTATYLGGGLLWYPVRYC</sequence>
<keyword evidence="3" id="KW-1185">Reference proteome</keyword>
<dbReference type="STRING" id="29422.Lbru_1309"/>
<dbReference type="Gene3D" id="2.60.40.10">
    <property type="entry name" value="Immunoglobulins"/>
    <property type="match status" value="1"/>
</dbReference>
<dbReference type="SUPFAM" id="SSF81296">
    <property type="entry name" value="E set domains"/>
    <property type="match status" value="1"/>
</dbReference>
<dbReference type="InterPro" id="IPR014756">
    <property type="entry name" value="Ig_E-set"/>
</dbReference>
<evidence type="ECO:0000259" key="1">
    <source>
        <dbReference type="Pfam" id="PF01833"/>
    </source>
</evidence>